<dbReference type="GeneID" id="20666161"/>
<organism evidence="1 2">
    <name type="scientific">Heterobasidion irregulare (strain TC 32-1)</name>
    <dbReference type="NCBI Taxonomy" id="747525"/>
    <lineage>
        <taxon>Eukaryota</taxon>
        <taxon>Fungi</taxon>
        <taxon>Dikarya</taxon>
        <taxon>Basidiomycota</taxon>
        <taxon>Agaricomycotina</taxon>
        <taxon>Agaricomycetes</taxon>
        <taxon>Russulales</taxon>
        <taxon>Bondarzewiaceae</taxon>
        <taxon>Heterobasidion</taxon>
        <taxon>Heterobasidion annosum species complex</taxon>
    </lineage>
</organism>
<name>W4JQC4_HETIT</name>
<dbReference type="Proteomes" id="UP000030671">
    <property type="component" value="Unassembled WGS sequence"/>
</dbReference>
<dbReference type="AlphaFoldDB" id="W4JQC4"/>
<dbReference type="HOGENOM" id="CLU_1012142_0_0_1"/>
<evidence type="ECO:0000313" key="1">
    <source>
        <dbReference type="EMBL" id="ETW75738.1"/>
    </source>
</evidence>
<sequence>MPAKEWTTSAEKLWLQDRVRNEYLQLTDQARTEWCRKVVSDFIETFPKEKRELNGVLESDAEVDERWDMVSNRVKKWIKNHRKRLAYDLPSPGPHRQANGIRKAPRRTRAKCARDVILKCDGPSAAKFWELNKCHRERTITKNEKMAMWGTFITERLKRPEVMALCQAKAQEYNSRTVKTVSPAPHSLIRGDLSSQTDLVGIGTGVYSGDLSSPALPASSRDLRSPSPPVDLFGWPHNRGPALVDWEDDFMFSCSQVLGEIGFVSPPFEYELIMN</sequence>
<dbReference type="InParanoid" id="W4JQC4"/>
<dbReference type="EMBL" id="KI925465">
    <property type="protein sequence ID" value="ETW75738.1"/>
    <property type="molecule type" value="Genomic_DNA"/>
</dbReference>
<protein>
    <submittedName>
        <fullName evidence="1">Uncharacterized protein</fullName>
    </submittedName>
</protein>
<dbReference type="RefSeq" id="XP_009551999.1">
    <property type="nucleotide sequence ID" value="XM_009553704.1"/>
</dbReference>
<accession>W4JQC4</accession>
<dbReference type="KEGG" id="hir:HETIRDRAFT_106406"/>
<keyword evidence="2" id="KW-1185">Reference proteome</keyword>
<reference evidence="1 2" key="1">
    <citation type="journal article" date="2012" name="New Phytol.">
        <title>Insight into trade-off between wood decay and parasitism from the genome of a fungal forest pathogen.</title>
        <authorList>
            <person name="Olson A."/>
            <person name="Aerts A."/>
            <person name="Asiegbu F."/>
            <person name="Belbahri L."/>
            <person name="Bouzid O."/>
            <person name="Broberg A."/>
            <person name="Canback B."/>
            <person name="Coutinho P.M."/>
            <person name="Cullen D."/>
            <person name="Dalman K."/>
            <person name="Deflorio G."/>
            <person name="van Diepen L.T."/>
            <person name="Dunand C."/>
            <person name="Duplessis S."/>
            <person name="Durling M."/>
            <person name="Gonthier P."/>
            <person name="Grimwood J."/>
            <person name="Fossdal C.G."/>
            <person name="Hansson D."/>
            <person name="Henrissat B."/>
            <person name="Hietala A."/>
            <person name="Himmelstrand K."/>
            <person name="Hoffmeister D."/>
            <person name="Hogberg N."/>
            <person name="James T.Y."/>
            <person name="Karlsson M."/>
            <person name="Kohler A."/>
            <person name="Kues U."/>
            <person name="Lee Y.H."/>
            <person name="Lin Y.C."/>
            <person name="Lind M."/>
            <person name="Lindquist E."/>
            <person name="Lombard V."/>
            <person name="Lucas S."/>
            <person name="Lunden K."/>
            <person name="Morin E."/>
            <person name="Murat C."/>
            <person name="Park J."/>
            <person name="Raffaello T."/>
            <person name="Rouze P."/>
            <person name="Salamov A."/>
            <person name="Schmutz J."/>
            <person name="Solheim H."/>
            <person name="Stahlberg J."/>
            <person name="Velez H."/>
            <person name="de Vries R.P."/>
            <person name="Wiebenga A."/>
            <person name="Woodward S."/>
            <person name="Yakovlev I."/>
            <person name="Garbelotto M."/>
            <person name="Martin F."/>
            <person name="Grigoriev I.V."/>
            <person name="Stenlid J."/>
        </authorList>
    </citation>
    <scope>NUCLEOTIDE SEQUENCE [LARGE SCALE GENOMIC DNA]</scope>
    <source>
        <strain evidence="1 2">TC 32-1</strain>
    </source>
</reference>
<gene>
    <name evidence="1" type="ORF">HETIRDRAFT_106406</name>
</gene>
<evidence type="ECO:0000313" key="2">
    <source>
        <dbReference type="Proteomes" id="UP000030671"/>
    </source>
</evidence>
<proteinExistence type="predicted"/>